<evidence type="ECO:0000313" key="2">
    <source>
        <dbReference type="EMBL" id="KAF2121993.1"/>
    </source>
</evidence>
<sequence>NDVVDICVGEGDETRTFTLPSCVMSKRTAFFRKALSFEWKEAESRAVLLPKEDPEIFNLYLELIFQGHLPLRRDPEPEDEDSLIFVILFELYLLCDRIQDIAAQNLIIDAIFEATRLSAGGNMDFTRKFLLPAAEEINIIYGGTAGPCPIRSLLVDMYTFISMK</sequence>
<dbReference type="SUPFAM" id="SSF54695">
    <property type="entry name" value="POZ domain"/>
    <property type="match status" value="1"/>
</dbReference>
<dbReference type="InterPro" id="IPR000210">
    <property type="entry name" value="BTB/POZ_dom"/>
</dbReference>
<feature type="non-terminal residue" evidence="2">
    <location>
        <position position="1"/>
    </location>
</feature>
<feature type="non-terminal residue" evidence="2">
    <location>
        <position position="164"/>
    </location>
</feature>
<name>A0A6A5ZSY2_9PLEO</name>
<dbReference type="PANTHER" id="PTHR47843:SF2">
    <property type="entry name" value="BTB DOMAIN-CONTAINING PROTEIN"/>
    <property type="match status" value="1"/>
</dbReference>
<dbReference type="Gene3D" id="3.30.710.10">
    <property type="entry name" value="Potassium Channel Kv1.1, Chain A"/>
    <property type="match status" value="1"/>
</dbReference>
<accession>A0A6A5ZSY2</accession>
<feature type="domain" description="BTB" evidence="1">
    <location>
        <begin position="4"/>
        <end position="73"/>
    </location>
</feature>
<gene>
    <name evidence="2" type="ORF">BDV96DRAFT_464214</name>
</gene>
<dbReference type="InterPro" id="IPR011333">
    <property type="entry name" value="SKP1/BTB/POZ_sf"/>
</dbReference>
<evidence type="ECO:0000313" key="3">
    <source>
        <dbReference type="Proteomes" id="UP000799770"/>
    </source>
</evidence>
<reference evidence="2" key="1">
    <citation type="journal article" date="2020" name="Stud. Mycol.">
        <title>101 Dothideomycetes genomes: a test case for predicting lifestyles and emergence of pathogens.</title>
        <authorList>
            <person name="Haridas S."/>
            <person name="Albert R."/>
            <person name="Binder M."/>
            <person name="Bloem J."/>
            <person name="Labutti K."/>
            <person name="Salamov A."/>
            <person name="Andreopoulos B."/>
            <person name="Baker S."/>
            <person name="Barry K."/>
            <person name="Bills G."/>
            <person name="Bluhm B."/>
            <person name="Cannon C."/>
            <person name="Castanera R."/>
            <person name="Culley D."/>
            <person name="Daum C."/>
            <person name="Ezra D."/>
            <person name="Gonzalez J."/>
            <person name="Henrissat B."/>
            <person name="Kuo A."/>
            <person name="Liang C."/>
            <person name="Lipzen A."/>
            <person name="Lutzoni F."/>
            <person name="Magnuson J."/>
            <person name="Mondo S."/>
            <person name="Nolan M."/>
            <person name="Ohm R."/>
            <person name="Pangilinan J."/>
            <person name="Park H.-J."/>
            <person name="Ramirez L."/>
            <person name="Alfaro M."/>
            <person name="Sun H."/>
            <person name="Tritt A."/>
            <person name="Yoshinaga Y."/>
            <person name="Zwiers L.-H."/>
            <person name="Turgeon B."/>
            <person name="Goodwin S."/>
            <person name="Spatafora J."/>
            <person name="Crous P."/>
            <person name="Grigoriev I."/>
        </authorList>
    </citation>
    <scope>NUCLEOTIDE SEQUENCE</scope>
    <source>
        <strain evidence="2">CBS 627.86</strain>
    </source>
</reference>
<dbReference type="Proteomes" id="UP000799770">
    <property type="component" value="Unassembled WGS sequence"/>
</dbReference>
<keyword evidence="3" id="KW-1185">Reference proteome</keyword>
<dbReference type="PROSITE" id="PS50097">
    <property type="entry name" value="BTB"/>
    <property type="match status" value="1"/>
</dbReference>
<proteinExistence type="predicted"/>
<dbReference type="EMBL" id="ML977311">
    <property type="protein sequence ID" value="KAF2121993.1"/>
    <property type="molecule type" value="Genomic_DNA"/>
</dbReference>
<protein>
    <recommendedName>
        <fullName evidence="1">BTB domain-containing protein</fullName>
    </recommendedName>
</protein>
<evidence type="ECO:0000259" key="1">
    <source>
        <dbReference type="PROSITE" id="PS50097"/>
    </source>
</evidence>
<dbReference type="OrthoDB" id="1022638at2759"/>
<dbReference type="PANTHER" id="PTHR47843">
    <property type="entry name" value="BTB DOMAIN-CONTAINING PROTEIN-RELATED"/>
    <property type="match status" value="1"/>
</dbReference>
<organism evidence="2 3">
    <name type="scientific">Lophiotrema nucula</name>
    <dbReference type="NCBI Taxonomy" id="690887"/>
    <lineage>
        <taxon>Eukaryota</taxon>
        <taxon>Fungi</taxon>
        <taxon>Dikarya</taxon>
        <taxon>Ascomycota</taxon>
        <taxon>Pezizomycotina</taxon>
        <taxon>Dothideomycetes</taxon>
        <taxon>Pleosporomycetidae</taxon>
        <taxon>Pleosporales</taxon>
        <taxon>Lophiotremataceae</taxon>
        <taxon>Lophiotrema</taxon>
    </lineage>
</organism>
<dbReference type="AlphaFoldDB" id="A0A6A5ZSY2"/>